<evidence type="ECO:0000259" key="3">
    <source>
        <dbReference type="Pfam" id="PF21773"/>
    </source>
</evidence>
<dbReference type="InterPro" id="IPR049258">
    <property type="entry name" value="ODAD1_CC"/>
</dbReference>
<feature type="coiled-coil region" evidence="2">
    <location>
        <begin position="168"/>
        <end position="258"/>
    </location>
</feature>
<evidence type="ECO:0000256" key="1">
    <source>
        <dbReference type="ARBA" id="ARBA00023054"/>
    </source>
</evidence>
<dbReference type="GO" id="GO:0097542">
    <property type="term" value="C:ciliary tip"/>
    <property type="evidence" value="ECO:0007669"/>
    <property type="project" value="TreeGrafter"/>
</dbReference>
<reference evidence="4" key="2">
    <citation type="submission" date="2025-09" db="UniProtKB">
        <authorList>
            <consortium name="Ensembl"/>
        </authorList>
    </citation>
    <scope>IDENTIFICATION</scope>
</reference>
<keyword evidence="5" id="KW-1185">Reference proteome</keyword>
<dbReference type="AlphaFoldDB" id="A0A8C4QVB1"/>
<proteinExistence type="predicted"/>
<dbReference type="InterPro" id="IPR033192">
    <property type="entry name" value="ODAD3"/>
</dbReference>
<feature type="domain" description="ODAD1 central coiled coil region" evidence="3">
    <location>
        <begin position="166"/>
        <end position="434"/>
    </location>
</feature>
<dbReference type="GO" id="GO:0035253">
    <property type="term" value="C:ciliary rootlet"/>
    <property type="evidence" value="ECO:0007669"/>
    <property type="project" value="TreeGrafter"/>
</dbReference>
<accession>A0A8C4QVB1</accession>
<evidence type="ECO:0000313" key="4">
    <source>
        <dbReference type="Ensembl" id="ENSEBUP00000020412.1"/>
    </source>
</evidence>
<evidence type="ECO:0000313" key="5">
    <source>
        <dbReference type="Proteomes" id="UP000694388"/>
    </source>
</evidence>
<dbReference type="PANTHER" id="PTHR46518:SF1">
    <property type="entry name" value="OUTER DYNEIN ARM-DOCKING COMPLEX SUBUNIT 3"/>
    <property type="match status" value="1"/>
</dbReference>
<dbReference type="OMA" id="VIQEWKS"/>
<dbReference type="GO" id="GO:0036158">
    <property type="term" value="P:outer dynein arm assembly"/>
    <property type="evidence" value="ECO:0007669"/>
    <property type="project" value="InterPro"/>
</dbReference>
<name>A0A8C4QVB1_EPTBU</name>
<dbReference type="Pfam" id="PF21773">
    <property type="entry name" value="ODAD1_CC"/>
    <property type="match status" value="1"/>
</dbReference>
<dbReference type="GeneTree" id="ENSGT01030000234857"/>
<sequence>MANGARSSARFTTMQGSDAACPTMQEKLRKLSKTVHMLEEEQKTFHDDTQNIIKKNHDKICFLRKDNQRVRRALVTTLQHADENAFERIIQGRPVEKATLKHKSKEEVLQIMDQKVCDKIKRLDVLHYQKQQKQKKLQYLKSMYGSVLLEKRRNDTTDGEKCEEEKMLRILENRLDKSSIKRQQAEHMSKLYLKKRVHLQKERLTFPVLLNSLEAHLLQQHAELVQLQAQTADAIQKRNLAETRLQHLQEKVGKAKQERVKVQMSFRDQIKKERIIFEHLDKQFLQRIEMQSQRNLAMLDDYQSSPFTVEQEKKKCTLDEATGCITKATGVSNVQDILQRTLIQEETNSNLEKIRQKNDEELQCVIQQREYLQKTFDQLKYSREVNDNESLGDMKTQLENVQKRLVCGKEAMAKSRTLLDSIKTGIEHLKDKLNSISLGEDVDLLENLDSTSDESVLELFSLVESKLKCLLEGVQEKDFEEISMLIEEDEFHTTLEGKQPFNNAQFQSASSKQQVDSLYVNQEIAKFNKSRAMLKKRSQKIIEEYKQKRIH</sequence>
<evidence type="ECO:0000256" key="2">
    <source>
        <dbReference type="SAM" id="Coils"/>
    </source>
</evidence>
<dbReference type="Proteomes" id="UP000694388">
    <property type="component" value="Unplaced"/>
</dbReference>
<dbReference type="GO" id="GO:0036064">
    <property type="term" value="C:ciliary basal body"/>
    <property type="evidence" value="ECO:0007669"/>
    <property type="project" value="TreeGrafter"/>
</dbReference>
<organism evidence="4 5">
    <name type="scientific">Eptatretus burgeri</name>
    <name type="common">Inshore hagfish</name>
    <dbReference type="NCBI Taxonomy" id="7764"/>
    <lineage>
        <taxon>Eukaryota</taxon>
        <taxon>Metazoa</taxon>
        <taxon>Chordata</taxon>
        <taxon>Craniata</taxon>
        <taxon>Vertebrata</taxon>
        <taxon>Cyclostomata</taxon>
        <taxon>Myxini</taxon>
        <taxon>Myxiniformes</taxon>
        <taxon>Myxinidae</taxon>
        <taxon>Eptatretinae</taxon>
        <taxon>Eptatretus</taxon>
    </lineage>
</organism>
<protein>
    <recommendedName>
        <fullName evidence="3">ODAD1 central coiled coil region domain-containing protein</fullName>
    </recommendedName>
</protein>
<keyword evidence="1 2" id="KW-0175">Coiled coil</keyword>
<dbReference type="PANTHER" id="PTHR46518">
    <property type="entry name" value="COILED-COIL DOMAIN-CONTAINING PROTEIN 151"/>
    <property type="match status" value="1"/>
</dbReference>
<dbReference type="Ensembl" id="ENSEBUT00000020988.1">
    <property type="protein sequence ID" value="ENSEBUP00000020412.1"/>
    <property type="gene ID" value="ENSEBUG00000012658.1"/>
</dbReference>
<reference evidence="4" key="1">
    <citation type="submission" date="2025-08" db="UniProtKB">
        <authorList>
            <consortium name="Ensembl"/>
        </authorList>
    </citation>
    <scope>IDENTIFICATION</scope>
</reference>
<dbReference type="GO" id="GO:0003341">
    <property type="term" value="P:cilium movement"/>
    <property type="evidence" value="ECO:0007669"/>
    <property type="project" value="InterPro"/>
</dbReference>